<name>A0A2G6E8Q1_9BACT</name>
<dbReference type="AlphaFoldDB" id="A0A2G6E8Q1"/>
<dbReference type="EMBL" id="PDPS01000024">
    <property type="protein sequence ID" value="PID58138.1"/>
    <property type="molecule type" value="Genomic_DNA"/>
</dbReference>
<comment type="caution">
    <text evidence="1">The sequence shown here is derived from an EMBL/GenBank/DDBJ whole genome shotgun (WGS) entry which is preliminary data.</text>
</comment>
<dbReference type="Proteomes" id="UP000229740">
    <property type="component" value="Unassembled WGS sequence"/>
</dbReference>
<evidence type="ECO:0000313" key="1">
    <source>
        <dbReference type="EMBL" id="PID58138.1"/>
    </source>
</evidence>
<organism evidence="1 2">
    <name type="scientific">candidate division KSB3 bacterium</name>
    <dbReference type="NCBI Taxonomy" id="2044937"/>
    <lineage>
        <taxon>Bacteria</taxon>
        <taxon>candidate division KSB3</taxon>
    </lineage>
</organism>
<accession>A0A2G6E8Q1</accession>
<evidence type="ECO:0000313" key="2">
    <source>
        <dbReference type="Proteomes" id="UP000229740"/>
    </source>
</evidence>
<proteinExistence type="predicted"/>
<reference evidence="1 2" key="1">
    <citation type="submission" date="2017-10" db="EMBL/GenBank/DDBJ databases">
        <title>Novel microbial diversity and functional potential in the marine mammal oral microbiome.</title>
        <authorList>
            <person name="Dudek N.K."/>
            <person name="Sun C.L."/>
            <person name="Burstein D."/>
            <person name="Kantor R.S."/>
            <person name="Aliaga Goltsman D.S."/>
            <person name="Bik E.M."/>
            <person name="Thomas B.C."/>
            <person name="Banfield J.F."/>
            <person name="Relman D.A."/>
        </authorList>
    </citation>
    <scope>NUCLEOTIDE SEQUENCE [LARGE SCALE GENOMIC DNA]</scope>
    <source>
        <strain evidence="1">DOLZORAL124_49_17</strain>
    </source>
</reference>
<gene>
    <name evidence="1" type="ORF">CSB45_05480</name>
</gene>
<sequence length="182" mass="21622">MIELNLDDLPRDEDLVAFLNRFSKTLSFLINRENYDPHYGTIYVDIDLFQLTIATNDDRWSVKDKLKAKMREMVSTMLEQIDACDNSLLLDFYYEGLRTELEKSKFFHWFHVLEFLEESELYKRKFNSERLFSPEEVTQIKTLAKSMDSDRKRGIITGVLRHTAKNREEKIFELLTDMGITS</sequence>
<protein>
    <submittedName>
        <fullName evidence="1">Uncharacterized protein</fullName>
    </submittedName>
</protein>